<gene>
    <name evidence="2" type="ORF">FHS77_003129</name>
</gene>
<sequence>MFKTLFMTASIFALTTGLGIAQEKPLTLTISAFSTSSSGNHRLTIDRFVKEIEEDSDGKVKFETYFGGTAYGNPQRQFDQAQRGLVDIAHGMFGYTPGRFPMADLIELPFLYEDSVAASRAFWLSYDKYLRNSMPGVRPIAIWLTSMQQLHTRKPVAKIDDLAGLKIRAGGSIMVDTLGNFNGEGVLTPAPAIYEMMEKGVLDGAVGAWGMLKAFNVGEVSSDHLELNITAAPLFLLMNEAKYNALPDDVKALIDRYSTPENIARFAEAFVKSDAAGYEIAKGAGHAINELSEADRATWKARAQPVIDANIAALEAKGFPAKAFVADFEAEYQRQLAAPKSAN</sequence>
<name>A0A841M8J1_9HYPH</name>
<accession>A0A841M8J1</accession>
<dbReference type="InterPro" id="IPR038404">
    <property type="entry name" value="TRAP_DctP_sf"/>
</dbReference>
<protein>
    <submittedName>
        <fullName evidence="2">TRAP-type C4-dicarboxylate transport system substrate-binding protein</fullName>
    </submittedName>
</protein>
<evidence type="ECO:0000313" key="2">
    <source>
        <dbReference type="EMBL" id="MBB6262551.1"/>
    </source>
</evidence>
<reference evidence="2 3" key="1">
    <citation type="submission" date="2020-08" db="EMBL/GenBank/DDBJ databases">
        <title>Genomic Encyclopedia of Type Strains, Phase IV (KMG-IV): sequencing the most valuable type-strain genomes for metagenomic binning, comparative biology and taxonomic classification.</title>
        <authorList>
            <person name="Goeker M."/>
        </authorList>
    </citation>
    <scope>NUCLEOTIDE SEQUENCE [LARGE SCALE GENOMIC DNA]</scope>
    <source>
        <strain evidence="2 3">DSM 22336</strain>
    </source>
</reference>
<dbReference type="PANTHER" id="PTHR33376:SF15">
    <property type="entry name" value="BLL6794 PROTEIN"/>
    <property type="match status" value="1"/>
</dbReference>
<evidence type="ECO:0000313" key="3">
    <source>
        <dbReference type="Proteomes" id="UP000555393"/>
    </source>
</evidence>
<comment type="caution">
    <text evidence="2">The sequence shown here is derived from an EMBL/GenBank/DDBJ whole genome shotgun (WGS) entry which is preliminary data.</text>
</comment>
<dbReference type="Pfam" id="PF03480">
    <property type="entry name" value="DctP"/>
    <property type="match status" value="1"/>
</dbReference>
<organism evidence="2 3">
    <name type="scientific">Paenochrobactrum gallinarii</name>
    <dbReference type="NCBI Taxonomy" id="643673"/>
    <lineage>
        <taxon>Bacteria</taxon>
        <taxon>Pseudomonadati</taxon>
        <taxon>Pseudomonadota</taxon>
        <taxon>Alphaproteobacteria</taxon>
        <taxon>Hyphomicrobiales</taxon>
        <taxon>Brucellaceae</taxon>
        <taxon>Paenochrobactrum</taxon>
    </lineage>
</organism>
<proteinExistence type="predicted"/>
<dbReference type="AlphaFoldDB" id="A0A841M8J1"/>
<dbReference type="PANTHER" id="PTHR33376">
    <property type="match status" value="1"/>
</dbReference>
<dbReference type="InterPro" id="IPR018389">
    <property type="entry name" value="DctP_fam"/>
</dbReference>
<dbReference type="GO" id="GO:0055085">
    <property type="term" value="P:transmembrane transport"/>
    <property type="evidence" value="ECO:0007669"/>
    <property type="project" value="InterPro"/>
</dbReference>
<dbReference type="Gene3D" id="3.40.190.170">
    <property type="entry name" value="Bacterial extracellular solute-binding protein, family 7"/>
    <property type="match status" value="1"/>
</dbReference>
<dbReference type="CDD" id="cd13665">
    <property type="entry name" value="PBP2_TRAP_Dctp3_4"/>
    <property type="match status" value="1"/>
</dbReference>
<keyword evidence="1" id="KW-0732">Signal</keyword>
<dbReference type="EMBL" id="JACIIU010000040">
    <property type="protein sequence ID" value="MBB6262551.1"/>
    <property type="molecule type" value="Genomic_DNA"/>
</dbReference>
<keyword evidence="3" id="KW-1185">Reference proteome</keyword>
<dbReference type="Proteomes" id="UP000555393">
    <property type="component" value="Unassembled WGS sequence"/>
</dbReference>
<dbReference type="NCBIfam" id="NF037995">
    <property type="entry name" value="TRAP_S1"/>
    <property type="match status" value="1"/>
</dbReference>
<dbReference type="RefSeq" id="WP_184224776.1">
    <property type="nucleotide sequence ID" value="NZ_JACIIU010000040.1"/>
</dbReference>
<evidence type="ECO:0000256" key="1">
    <source>
        <dbReference type="ARBA" id="ARBA00022729"/>
    </source>
</evidence>